<evidence type="ECO:0000256" key="4">
    <source>
        <dbReference type="SAM" id="MobiDB-lite"/>
    </source>
</evidence>
<evidence type="ECO:0000256" key="1">
    <source>
        <dbReference type="ARBA" id="ARBA00022723"/>
    </source>
</evidence>
<sequence>MTCQSPFVPRTERERGERDSQRLRDRERNRGFTLIWTQLRARIVSAQGKSICDRTSSKFVRELSVVPGARSWVTLDRMACYYLVISSTHLSNGHYRSIKGVFRGPLCKSTGGESPTPDALLTETDGRSCSVGLRRLSCMLNFDLKRCSGLFLDANEDFYMIEGQQNGQTVQADWKEAGLSGDSFDG</sequence>
<evidence type="ECO:0000256" key="3">
    <source>
        <dbReference type="ARBA" id="ARBA00022833"/>
    </source>
</evidence>
<organism evidence="5 6">
    <name type="scientific">Cirrhinus molitorella</name>
    <name type="common">mud carp</name>
    <dbReference type="NCBI Taxonomy" id="172907"/>
    <lineage>
        <taxon>Eukaryota</taxon>
        <taxon>Metazoa</taxon>
        <taxon>Chordata</taxon>
        <taxon>Craniata</taxon>
        <taxon>Vertebrata</taxon>
        <taxon>Euteleostomi</taxon>
        <taxon>Actinopterygii</taxon>
        <taxon>Neopterygii</taxon>
        <taxon>Teleostei</taxon>
        <taxon>Ostariophysi</taxon>
        <taxon>Cypriniformes</taxon>
        <taxon>Cyprinidae</taxon>
        <taxon>Labeoninae</taxon>
        <taxon>Labeonini</taxon>
        <taxon>Cirrhinus</taxon>
    </lineage>
</organism>
<proteinExistence type="predicted"/>
<comment type="caution">
    <text evidence="5">The sequence shown here is derived from an EMBL/GenBank/DDBJ whole genome shotgun (WGS) entry which is preliminary data.</text>
</comment>
<evidence type="ECO:0000256" key="2">
    <source>
        <dbReference type="ARBA" id="ARBA00022771"/>
    </source>
</evidence>
<name>A0ABR3M6R7_9TELE</name>
<keyword evidence="3" id="KW-0862">Zinc</keyword>
<evidence type="ECO:0000313" key="5">
    <source>
        <dbReference type="EMBL" id="KAL1259572.1"/>
    </source>
</evidence>
<feature type="region of interest" description="Disordered" evidence="4">
    <location>
        <begin position="1"/>
        <end position="24"/>
    </location>
</feature>
<keyword evidence="1" id="KW-0479">Metal-binding</keyword>
<evidence type="ECO:0000313" key="6">
    <source>
        <dbReference type="Proteomes" id="UP001558613"/>
    </source>
</evidence>
<accession>A0ABR3M6R7</accession>
<feature type="compositionally biased region" description="Basic and acidic residues" evidence="4">
    <location>
        <begin position="10"/>
        <end position="24"/>
    </location>
</feature>
<protein>
    <submittedName>
        <fullName evidence="5">Uncharacterized protein</fullName>
    </submittedName>
</protein>
<dbReference type="PANTHER" id="PTHR17614">
    <property type="entry name" value="ZINC FINGER-CONTAINING"/>
    <property type="match status" value="1"/>
</dbReference>
<dbReference type="InterPro" id="IPR052445">
    <property type="entry name" value="ZnF-G_patch_domain"/>
</dbReference>
<keyword evidence="2" id="KW-0863">Zinc-finger</keyword>
<dbReference type="PANTHER" id="PTHR17614:SF12">
    <property type="entry name" value="ZINC FINGER PROTEIN 804B"/>
    <property type="match status" value="1"/>
</dbReference>
<dbReference type="Proteomes" id="UP001558613">
    <property type="component" value="Unassembled WGS sequence"/>
</dbReference>
<keyword evidence="6" id="KW-1185">Reference proteome</keyword>
<dbReference type="EMBL" id="JAYMGO010000016">
    <property type="protein sequence ID" value="KAL1259572.1"/>
    <property type="molecule type" value="Genomic_DNA"/>
</dbReference>
<gene>
    <name evidence="5" type="ORF">QQF64_010149</name>
</gene>
<reference evidence="5 6" key="1">
    <citation type="submission" date="2023-09" db="EMBL/GenBank/DDBJ databases">
        <authorList>
            <person name="Wang M."/>
        </authorList>
    </citation>
    <scope>NUCLEOTIDE SEQUENCE [LARGE SCALE GENOMIC DNA]</scope>
    <source>
        <strain evidence="5">GT-2023</strain>
        <tissue evidence="5">Liver</tissue>
    </source>
</reference>